<evidence type="ECO:0000313" key="2">
    <source>
        <dbReference type="Proteomes" id="UP000886501"/>
    </source>
</evidence>
<protein>
    <submittedName>
        <fullName evidence="1">Uncharacterized protein</fullName>
    </submittedName>
</protein>
<comment type="caution">
    <text evidence="1">The sequence shown here is derived from an EMBL/GenBank/DDBJ whole genome shotgun (WGS) entry which is preliminary data.</text>
</comment>
<evidence type="ECO:0000313" key="1">
    <source>
        <dbReference type="EMBL" id="KAF9652413.1"/>
    </source>
</evidence>
<organism evidence="1 2">
    <name type="scientific">Thelephora ganbajun</name>
    <name type="common">Ganba fungus</name>
    <dbReference type="NCBI Taxonomy" id="370292"/>
    <lineage>
        <taxon>Eukaryota</taxon>
        <taxon>Fungi</taxon>
        <taxon>Dikarya</taxon>
        <taxon>Basidiomycota</taxon>
        <taxon>Agaricomycotina</taxon>
        <taxon>Agaricomycetes</taxon>
        <taxon>Thelephorales</taxon>
        <taxon>Thelephoraceae</taxon>
        <taxon>Thelephora</taxon>
    </lineage>
</organism>
<accession>A0ACB6ZSI5</accession>
<dbReference type="EMBL" id="MU117969">
    <property type="protein sequence ID" value="KAF9652413.1"/>
    <property type="molecule type" value="Genomic_DNA"/>
</dbReference>
<reference evidence="1" key="1">
    <citation type="submission" date="2019-10" db="EMBL/GenBank/DDBJ databases">
        <authorList>
            <consortium name="DOE Joint Genome Institute"/>
            <person name="Kuo A."/>
            <person name="Miyauchi S."/>
            <person name="Kiss E."/>
            <person name="Drula E."/>
            <person name="Kohler A."/>
            <person name="Sanchez-Garcia M."/>
            <person name="Andreopoulos B."/>
            <person name="Barry K.W."/>
            <person name="Bonito G."/>
            <person name="Buee M."/>
            <person name="Carver A."/>
            <person name="Chen C."/>
            <person name="Cichocki N."/>
            <person name="Clum A."/>
            <person name="Culley D."/>
            <person name="Crous P.W."/>
            <person name="Fauchery L."/>
            <person name="Girlanda M."/>
            <person name="Hayes R."/>
            <person name="Keri Z."/>
            <person name="Labutti K."/>
            <person name="Lipzen A."/>
            <person name="Lombard V."/>
            <person name="Magnuson J."/>
            <person name="Maillard F."/>
            <person name="Morin E."/>
            <person name="Murat C."/>
            <person name="Nolan M."/>
            <person name="Ohm R."/>
            <person name="Pangilinan J."/>
            <person name="Pereira M."/>
            <person name="Perotto S."/>
            <person name="Peter M."/>
            <person name="Riley R."/>
            <person name="Sitrit Y."/>
            <person name="Stielow B."/>
            <person name="Szollosi G."/>
            <person name="Zifcakova L."/>
            <person name="Stursova M."/>
            <person name="Spatafora J.W."/>
            <person name="Tedersoo L."/>
            <person name="Vaario L.-M."/>
            <person name="Yamada A."/>
            <person name="Yan M."/>
            <person name="Wang P."/>
            <person name="Xu J."/>
            <person name="Bruns T."/>
            <person name="Baldrian P."/>
            <person name="Vilgalys R."/>
            <person name="Henrissat B."/>
            <person name="Grigoriev I.V."/>
            <person name="Hibbett D."/>
            <person name="Nagy L.G."/>
            <person name="Martin F.M."/>
        </authorList>
    </citation>
    <scope>NUCLEOTIDE SEQUENCE</scope>
    <source>
        <strain evidence="1">P2</strain>
    </source>
</reference>
<keyword evidence="2" id="KW-1185">Reference proteome</keyword>
<sequence length="50" mass="5378">MGLSGGSKDTKPKTIEQVKESVSLNASSKEEEALADSIRQFIADAEESKH</sequence>
<gene>
    <name evidence="1" type="ORF">BDM02DRAFT_3183796</name>
</gene>
<proteinExistence type="predicted"/>
<name>A0ACB6ZSI5_THEGA</name>
<dbReference type="Proteomes" id="UP000886501">
    <property type="component" value="Unassembled WGS sequence"/>
</dbReference>
<reference evidence="1" key="2">
    <citation type="journal article" date="2020" name="Nat. Commun.">
        <title>Large-scale genome sequencing of mycorrhizal fungi provides insights into the early evolution of symbiotic traits.</title>
        <authorList>
            <person name="Miyauchi S."/>
            <person name="Kiss E."/>
            <person name="Kuo A."/>
            <person name="Drula E."/>
            <person name="Kohler A."/>
            <person name="Sanchez-Garcia M."/>
            <person name="Morin E."/>
            <person name="Andreopoulos B."/>
            <person name="Barry K.W."/>
            <person name="Bonito G."/>
            <person name="Buee M."/>
            <person name="Carver A."/>
            <person name="Chen C."/>
            <person name="Cichocki N."/>
            <person name="Clum A."/>
            <person name="Culley D."/>
            <person name="Crous P.W."/>
            <person name="Fauchery L."/>
            <person name="Girlanda M."/>
            <person name="Hayes R.D."/>
            <person name="Keri Z."/>
            <person name="LaButti K."/>
            <person name="Lipzen A."/>
            <person name="Lombard V."/>
            <person name="Magnuson J."/>
            <person name="Maillard F."/>
            <person name="Murat C."/>
            <person name="Nolan M."/>
            <person name="Ohm R.A."/>
            <person name="Pangilinan J."/>
            <person name="Pereira M.F."/>
            <person name="Perotto S."/>
            <person name="Peter M."/>
            <person name="Pfister S."/>
            <person name="Riley R."/>
            <person name="Sitrit Y."/>
            <person name="Stielow J.B."/>
            <person name="Szollosi G."/>
            <person name="Zifcakova L."/>
            <person name="Stursova M."/>
            <person name="Spatafora J.W."/>
            <person name="Tedersoo L."/>
            <person name="Vaario L.M."/>
            <person name="Yamada A."/>
            <person name="Yan M."/>
            <person name="Wang P."/>
            <person name="Xu J."/>
            <person name="Bruns T."/>
            <person name="Baldrian P."/>
            <person name="Vilgalys R."/>
            <person name="Dunand C."/>
            <person name="Henrissat B."/>
            <person name="Grigoriev I.V."/>
            <person name="Hibbett D."/>
            <person name="Nagy L.G."/>
            <person name="Martin F.M."/>
        </authorList>
    </citation>
    <scope>NUCLEOTIDE SEQUENCE</scope>
    <source>
        <strain evidence="1">P2</strain>
    </source>
</reference>